<dbReference type="GO" id="GO:0005634">
    <property type="term" value="C:nucleus"/>
    <property type="evidence" value="ECO:0007669"/>
    <property type="project" value="UniProtKB-SubCell"/>
</dbReference>
<reference evidence="10 11" key="1">
    <citation type="journal article" date="2023" name="Hortic Res">
        <title>Pangenome of water caltrop reveals structural variations and asymmetric subgenome divergence after allopolyploidization.</title>
        <authorList>
            <person name="Zhang X."/>
            <person name="Chen Y."/>
            <person name="Wang L."/>
            <person name="Yuan Y."/>
            <person name="Fang M."/>
            <person name="Shi L."/>
            <person name="Lu R."/>
            <person name="Comes H.P."/>
            <person name="Ma Y."/>
            <person name="Chen Y."/>
            <person name="Huang G."/>
            <person name="Zhou Y."/>
            <person name="Zheng Z."/>
            <person name="Qiu Y."/>
        </authorList>
    </citation>
    <scope>NUCLEOTIDE SEQUENCE [LARGE SCALE GENOMIC DNA]</scope>
    <source>
        <strain evidence="10">F231</strain>
    </source>
</reference>
<evidence type="ECO:0000256" key="4">
    <source>
        <dbReference type="ARBA" id="ARBA00023125"/>
    </source>
</evidence>
<comment type="caution">
    <text evidence="10">The sequence shown here is derived from an EMBL/GenBank/DDBJ whole genome shotgun (WGS) entry which is preliminary data.</text>
</comment>
<dbReference type="InterPro" id="IPR017888">
    <property type="entry name" value="CYC/TB1_R_domain"/>
</dbReference>
<keyword evidence="6" id="KW-0539">Nucleus</keyword>
<proteinExistence type="predicted"/>
<evidence type="ECO:0000313" key="10">
    <source>
        <dbReference type="EMBL" id="KAK4802097.1"/>
    </source>
</evidence>
<keyword evidence="3" id="KW-0805">Transcription regulation</keyword>
<dbReference type="Pfam" id="PF03634">
    <property type="entry name" value="TCP"/>
    <property type="match status" value="1"/>
</dbReference>
<evidence type="ECO:0000256" key="2">
    <source>
        <dbReference type="ARBA" id="ARBA00022473"/>
    </source>
</evidence>
<dbReference type="EMBL" id="JAXQNO010000002">
    <property type="protein sequence ID" value="KAK4802097.1"/>
    <property type="molecule type" value="Genomic_DNA"/>
</dbReference>
<keyword evidence="2" id="KW-0217">Developmental protein</keyword>
<gene>
    <name evidence="10" type="ORF">SAY86_000300</name>
</gene>
<evidence type="ECO:0000256" key="5">
    <source>
        <dbReference type="ARBA" id="ARBA00023163"/>
    </source>
</evidence>
<name>A0AAN7RFL0_TRANT</name>
<protein>
    <submittedName>
        <fullName evidence="10">Uncharacterized protein</fullName>
    </submittedName>
</protein>
<organism evidence="10 11">
    <name type="scientific">Trapa natans</name>
    <name type="common">Water chestnut</name>
    <dbReference type="NCBI Taxonomy" id="22666"/>
    <lineage>
        <taxon>Eukaryota</taxon>
        <taxon>Viridiplantae</taxon>
        <taxon>Streptophyta</taxon>
        <taxon>Embryophyta</taxon>
        <taxon>Tracheophyta</taxon>
        <taxon>Spermatophyta</taxon>
        <taxon>Magnoliopsida</taxon>
        <taxon>eudicotyledons</taxon>
        <taxon>Gunneridae</taxon>
        <taxon>Pentapetalae</taxon>
        <taxon>rosids</taxon>
        <taxon>malvids</taxon>
        <taxon>Myrtales</taxon>
        <taxon>Lythraceae</taxon>
        <taxon>Trapa</taxon>
    </lineage>
</organism>
<evidence type="ECO:0000256" key="3">
    <source>
        <dbReference type="ARBA" id="ARBA00023015"/>
    </source>
</evidence>
<dbReference type="GO" id="GO:0043565">
    <property type="term" value="F:sequence-specific DNA binding"/>
    <property type="evidence" value="ECO:0007669"/>
    <property type="project" value="TreeGrafter"/>
</dbReference>
<feature type="region of interest" description="Disordered" evidence="7">
    <location>
        <begin position="163"/>
        <end position="220"/>
    </location>
</feature>
<feature type="domain" description="R" evidence="9">
    <location>
        <begin position="216"/>
        <end position="233"/>
    </location>
</feature>
<dbReference type="InterPro" id="IPR005333">
    <property type="entry name" value="Transcription_factor_TCP"/>
</dbReference>
<dbReference type="PANTHER" id="PTHR31072:SF224">
    <property type="entry name" value="TRANSCRIPTION FACTOR TCP1"/>
    <property type="match status" value="1"/>
</dbReference>
<dbReference type="GO" id="GO:2000032">
    <property type="term" value="P:regulation of secondary shoot formation"/>
    <property type="evidence" value="ECO:0007669"/>
    <property type="project" value="TreeGrafter"/>
</dbReference>
<evidence type="ECO:0000313" key="11">
    <source>
        <dbReference type="Proteomes" id="UP001346149"/>
    </source>
</evidence>
<keyword evidence="5" id="KW-0804">Transcription</keyword>
<dbReference type="AlphaFoldDB" id="A0AAN7RFL0"/>
<accession>A0AAN7RFL0</accession>
<sequence length="307" mass="34290">MMTGSVTQTFIRSRADHMFKINPLSSPMNSSSAHRDCLSPSFIDHHHQLPDLHVGRRPVSYVGSQQAPLHTLVLTNGALATCHMNGGLRPARRERPRKILTAQGLRDRRVRLSIGTSRRFFDLQDMLGFDKAIKTLEWLLRKSKHSIEKLSRTKLVVINNPDEVTLSPNCHSSDNSGVGASSFMSLGGESLSREGRRTEDTDRLATSNSDDVLTRDRSRAKARARARERIREKLTNWKIRAPNALVEDDAQNLLPSLLHSQIDTAASPPRLFASESGKTKQSLESAGRKPSSIMGHRHENPPPNNYI</sequence>
<dbReference type="InterPro" id="IPR017887">
    <property type="entry name" value="TF_TCP_subgr"/>
</dbReference>
<comment type="subcellular location">
    <subcellularLocation>
        <location evidence="1">Nucleus</location>
    </subcellularLocation>
</comment>
<evidence type="ECO:0000259" key="9">
    <source>
        <dbReference type="PROSITE" id="PS51370"/>
    </source>
</evidence>
<evidence type="ECO:0000256" key="1">
    <source>
        <dbReference type="ARBA" id="ARBA00004123"/>
    </source>
</evidence>
<dbReference type="PANTHER" id="PTHR31072">
    <property type="entry name" value="TRANSCRIPTION FACTOR TCP4-RELATED"/>
    <property type="match status" value="1"/>
</dbReference>
<evidence type="ECO:0000256" key="7">
    <source>
        <dbReference type="SAM" id="MobiDB-lite"/>
    </source>
</evidence>
<evidence type="ECO:0000256" key="6">
    <source>
        <dbReference type="ARBA" id="ARBA00023242"/>
    </source>
</evidence>
<feature type="compositionally biased region" description="Polar residues" evidence="7">
    <location>
        <begin position="166"/>
        <end position="184"/>
    </location>
</feature>
<dbReference type="GO" id="GO:0003700">
    <property type="term" value="F:DNA-binding transcription factor activity"/>
    <property type="evidence" value="ECO:0007669"/>
    <property type="project" value="InterPro"/>
</dbReference>
<dbReference type="PROSITE" id="PS51369">
    <property type="entry name" value="TCP"/>
    <property type="match status" value="1"/>
</dbReference>
<keyword evidence="11" id="KW-1185">Reference proteome</keyword>
<evidence type="ECO:0000259" key="8">
    <source>
        <dbReference type="PROSITE" id="PS51369"/>
    </source>
</evidence>
<feature type="compositionally biased region" description="Basic and acidic residues" evidence="7">
    <location>
        <begin position="191"/>
        <end position="203"/>
    </location>
</feature>
<keyword evidence="4" id="KW-0238">DNA-binding</keyword>
<feature type="domain" description="TCP" evidence="8">
    <location>
        <begin position="92"/>
        <end position="150"/>
    </location>
</feature>
<dbReference type="Proteomes" id="UP001346149">
    <property type="component" value="Unassembled WGS sequence"/>
</dbReference>
<feature type="region of interest" description="Disordered" evidence="7">
    <location>
        <begin position="268"/>
        <end position="307"/>
    </location>
</feature>
<dbReference type="PROSITE" id="PS51370">
    <property type="entry name" value="R"/>
    <property type="match status" value="1"/>
</dbReference>